<evidence type="ECO:0000313" key="5">
    <source>
        <dbReference type="EMBL" id="MEC4722444.1"/>
    </source>
</evidence>
<dbReference type="InterPro" id="IPR050309">
    <property type="entry name" value="Type-B_Carboxylest/Lipase"/>
</dbReference>
<dbReference type="PROSITE" id="PS00122">
    <property type="entry name" value="CARBOXYLESTERASE_B_1"/>
    <property type="match status" value="1"/>
</dbReference>
<dbReference type="InterPro" id="IPR019819">
    <property type="entry name" value="Carboxylesterase_B_CS"/>
</dbReference>
<dbReference type="Proteomes" id="UP001352263">
    <property type="component" value="Unassembled WGS sequence"/>
</dbReference>
<evidence type="ECO:0000256" key="2">
    <source>
        <dbReference type="ARBA" id="ARBA00022801"/>
    </source>
</evidence>
<evidence type="ECO:0000313" key="6">
    <source>
        <dbReference type="Proteomes" id="UP001352263"/>
    </source>
</evidence>
<dbReference type="Pfam" id="PF00135">
    <property type="entry name" value="COesterase"/>
    <property type="match status" value="1"/>
</dbReference>
<sequence>MKNKCARTSIETENSVIRHLFAVAFAAAALSGCASVDGTSTSTCGATGADTACTGQGAVRGIVQDGLVAFKGIPYAAAPVGQLRFRPPAAPLTWQGVRDASAFGPVCPQLDGKEVIGNEDCLTLNIWKPKQASTGALPVMVFLTGGGNHAFSGQGSPGFGGVKYNGEKLVPEGVVYVSFNARLGALGYLAHPALDAEHSKNVSGNYGSLDHIAMLKWLRQNIASFGGDPKRIFLFGTSAGGGNLCALMTSPQARGLFHGAAMQSSVPTGCEMQTLADAEQGTGQRIAQLTGCDQAGTRAGNKADDRLADIAACLRGKSMKDIVRALPGTFGVLPRLYGPNVDGHVFPRQPIEIIRERGHSAMPVIVGNSTEETMLFVNAVGPVTDATSYAAGIEKVFGSSNAAAIASRYPLQAYPTPRAAFVSLTTDALFTCQSRRVARTLTEAGNPPVYRYLFAHALQNDAQQKALGAVHTIEHAFLFPWQGSYRPTGDDLKIQNAMIAYWSAMARTGAPGSAGGVAWQPSTKAQDAYLEIAPALSMKSGAQDAHCDFWDGVKLPWPHL</sequence>
<dbReference type="Gene3D" id="3.40.50.1820">
    <property type="entry name" value="alpha/beta hydrolase"/>
    <property type="match status" value="1"/>
</dbReference>
<dbReference type="SUPFAM" id="SSF53474">
    <property type="entry name" value="alpha/beta-Hydrolases"/>
    <property type="match status" value="1"/>
</dbReference>
<dbReference type="RefSeq" id="WP_326509119.1">
    <property type="nucleotide sequence ID" value="NZ_JAWIIV010000030.1"/>
</dbReference>
<dbReference type="InterPro" id="IPR019826">
    <property type="entry name" value="Carboxylesterase_B_AS"/>
</dbReference>
<dbReference type="PANTHER" id="PTHR11559">
    <property type="entry name" value="CARBOXYLESTERASE"/>
    <property type="match status" value="1"/>
</dbReference>
<evidence type="ECO:0000256" key="3">
    <source>
        <dbReference type="RuleBase" id="RU361235"/>
    </source>
</evidence>
<evidence type="ECO:0000259" key="4">
    <source>
        <dbReference type="Pfam" id="PF00135"/>
    </source>
</evidence>
<reference evidence="5 6" key="1">
    <citation type="submission" date="2023-10" db="EMBL/GenBank/DDBJ databases">
        <title>Noviherbaspirillum sp. CPCC 100848 genome assembly.</title>
        <authorList>
            <person name="Li X.Y."/>
            <person name="Fang X.M."/>
        </authorList>
    </citation>
    <scope>NUCLEOTIDE SEQUENCE [LARGE SCALE GENOMIC DNA]</scope>
    <source>
        <strain evidence="5 6">CPCC 100848</strain>
    </source>
</reference>
<evidence type="ECO:0000256" key="1">
    <source>
        <dbReference type="ARBA" id="ARBA00005964"/>
    </source>
</evidence>
<dbReference type="InterPro" id="IPR029058">
    <property type="entry name" value="AB_hydrolase_fold"/>
</dbReference>
<dbReference type="PROSITE" id="PS51257">
    <property type="entry name" value="PROKAR_LIPOPROTEIN"/>
    <property type="match status" value="1"/>
</dbReference>
<organism evidence="5 6">
    <name type="scientific">Noviherbaspirillum album</name>
    <dbReference type="NCBI Taxonomy" id="3080276"/>
    <lineage>
        <taxon>Bacteria</taxon>
        <taxon>Pseudomonadati</taxon>
        <taxon>Pseudomonadota</taxon>
        <taxon>Betaproteobacteria</taxon>
        <taxon>Burkholderiales</taxon>
        <taxon>Oxalobacteraceae</taxon>
        <taxon>Noviherbaspirillum</taxon>
    </lineage>
</organism>
<comment type="caution">
    <text evidence="5">The sequence shown here is derived from an EMBL/GenBank/DDBJ whole genome shotgun (WGS) entry which is preliminary data.</text>
</comment>
<dbReference type="PROSITE" id="PS00941">
    <property type="entry name" value="CARBOXYLESTERASE_B_2"/>
    <property type="match status" value="1"/>
</dbReference>
<comment type="similarity">
    <text evidence="1 3">Belongs to the type-B carboxylesterase/lipase family.</text>
</comment>
<protein>
    <recommendedName>
        <fullName evidence="3">Carboxylic ester hydrolase</fullName>
        <ecNumber evidence="3">3.1.1.-</ecNumber>
    </recommendedName>
</protein>
<keyword evidence="2 3" id="KW-0378">Hydrolase</keyword>
<gene>
    <name evidence="5" type="ORF">RY831_25090</name>
</gene>
<accession>A0ABU6JH73</accession>
<keyword evidence="6" id="KW-1185">Reference proteome</keyword>
<dbReference type="InterPro" id="IPR002018">
    <property type="entry name" value="CarbesteraseB"/>
</dbReference>
<proteinExistence type="inferred from homology"/>
<dbReference type="EC" id="3.1.1.-" evidence="3"/>
<name>A0ABU6JH73_9BURK</name>
<dbReference type="EMBL" id="JAWIIV010000030">
    <property type="protein sequence ID" value="MEC4722444.1"/>
    <property type="molecule type" value="Genomic_DNA"/>
</dbReference>
<feature type="domain" description="Carboxylesterase type B" evidence="4">
    <location>
        <begin position="54"/>
        <end position="550"/>
    </location>
</feature>